<proteinExistence type="inferred from homology"/>
<protein>
    <recommendedName>
        <fullName evidence="10">Auxin-responsive protein</fullName>
    </recommendedName>
</protein>
<dbReference type="InterPro" id="IPR003311">
    <property type="entry name" value="AUX_IAA"/>
</dbReference>
<dbReference type="SUPFAM" id="SSF54277">
    <property type="entry name" value="CAD &amp; PB1 domains"/>
    <property type="match status" value="1"/>
</dbReference>
<dbReference type="InterPro" id="IPR053793">
    <property type="entry name" value="PB1-like"/>
</dbReference>
<gene>
    <name evidence="12" type="ORF">HPP92_001525</name>
</gene>
<evidence type="ECO:0000256" key="4">
    <source>
        <dbReference type="ARBA" id="ARBA00011726"/>
    </source>
</evidence>
<evidence type="ECO:0000256" key="7">
    <source>
        <dbReference type="ARBA" id="ARBA00023163"/>
    </source>
</evidence>
<sequence length="188" mass="21646">MRFHHLPRRNTASQGKEVLGMERSRHIGGFLLHSLKDTELRLGLPGTGEQSLQESREEKLLHSEIGWLPIQSHWKNGFETRKEMAKVGSVYVKVSMDGVPYSRKIDVVMYKGYKELIEAMKDLFKCCPIDKAAGKESCNSDATDFVFAYEDQDGDWMLIGDVPWGIFISTCRRLRITRRFEARGFRSK</sequence>
<dbReference type="OrthoDB" id="1926344at2759"/>
<evidence type="ECO:0000256" key="2">
    <source>
        <dbReference type="ARBA" id="ARBA00004123"/>
    </source>
</evidence>
<evidence type="ECO:0000256" key="5">
    <source>
        <dbReference type="ARBA" id="ARBA00022491"/>
    </source>
</evidence>
<dbReference type="Proteomes" id="UP000639772">
    <property type="component" value="Chromosome 1"/>
</dbReference>
<keyword evidence="7 10" id="KW-0804">Transcription</keyword>
<comment type="function">
    <text evidence="1 10">Aux/IAA proteins are short-lived transcriptional factors that function as repressors of early auxin response genes at low auxin concentrations.</text>
</comment>
<name>A0A835SCW3_VANPL</name>
<comment type="similarity">
    <text evidence="3 10">Belongs to the Aux/IAA family.</text>
</comment>
<dbReference type="GO" id="GO:0005634">
    <property type="term" value="C:nucleus"/>
    <property type="evidence" value="ECO:0007669"/>
    <property type="project" value="UniProtKB-SubCell"/>
</dbReference>
<evidence type="ECO:0000313" key="13">
    <source>
        <dbReference type="Proteomes" id="UP000639772"/>
    </source>
</evidence>
<evidence type="ECO:0000256" key="1">
    <source>
        <dbReference type="ARBA" id="ARBA00002159"/>
    </source>
</evidence>
<evidence type="ECO:0000256" key="9">
    <source>
        <dbReference type="ARBA" id="ARBA00023294"/>
    </source>
</evidence>
<dbReference type="Gene3D" id="3.10.20.90">
    <property type="entry name" value="Phosphatidylinositol 3-kinase Catalytic Subunit, Chain A, domain 1"/>
    <property type="match status" value="1"/>
</dbReference>
<evidence type="ECO:0000313" key="12">
    <source>
        <dbReference type="EMBL" id="KAG0501453.1"/>
    </source>
</evidence>
<dbReference type="Pfam" id="PF02309">
    <property type="entry name" value="AUX_IAA"/>
    <property type="match status" value="1"/>
</dbReference>
<keyword evidence="9 10" id="KW-0927">Auxin signaling pathway</keyword>
<evidence type="ECO:0000256" key="10">
    <source>
        <dbReference type="RuleBase" id="RU004549"/>
    </source>
</evidence>
<dbReference type="InterPro" id="IPR033389">
    <property type="entry name" value="AUX/IAA_dom"/>
</dbReference>
<dbReference type="AlphaFoldDB" id="A0A835SCW3"/>
<evidence type="ECO:0000256" key="8">
    <source>
        <dbReference type="ARBA" id="ARBA00023242"/>
    </source>
</evidence>
<dbReference type="GO" id="GO:0009734">
    <property type="term" value="P:auxin-activated signaling pathway"/>
    <property type="evidence" value="ECO:0007669"/>
    <property type="project" value="UniProtKB-UniRule"/>
</dbReference>
<accession>A0A835SCW3</accession>
<keyword evidence="6 10" id="KW-0805">Transcription regulation</keyword>
<keyword evidence="8 10" id="KW-0539">Nucleus</keyword>
<comment type="subcellular location">
    <subcellularLocation>
        <location evidence="2 10">Nucleus</location>
    </subcellularLocation>
</comment>
<evidence type="ECO:0000256" key="3">
    <source>
        <dbReference type="ARBA" id="ARBA00006728"/>
    </source>
</evidence>
<reference evidence="12 13" key="1">
    <citation type="journal article" date="2020" name="Nat. Food">
        <title>A phased Vanilla planifolia genome enables genetic improvement of flavour and production.</title>
        <authorList>
            <person name="Hasing T."/>
            <person name="Tang H."/>
            <person name="Brym M."/>
            <person name="Khazi F."/>
            <person name="Huang T."/>
            <person name="Chambers A.H."/>
        </authorList>
    </citation>
    <scope>NUCLEOTIDE SEQUENCE [LARGE SCALE GENOMIC DNA]</scope>
    <source>
        <tissue evidence="12">Leaf</tissue>
    </source>
</reference>
<organism evidence="12 13">
    <name type="scientific">Vanilla planifolia</name>
    <name type="common">Vanilla</name>
    <dbReference type="NCBI Taxonomy" id="51239"/>
    <lineage>
        <taxon>Eukaryota</taxon>
        <taxon>Viridiplantae</taxon>
        <taxon>Streptophyta</taxon>
        <taxon>Embryophyta</taxon>
        <taxon>Tracheophyta</taxon>
        <taxon>Spermatophyta</taxon>
        <taxon>Magnoliopsida</taxon>
        <taxon>Liliopsida</taxon>
        <taxon>Asparagales</taxon>
        <taxon>Orchidaceae</taxon>
        <taxon>Vanilloideae</taxon>
        <taxon>Vanilleae</taxon>
        <taxon>Vanilla</taxon>
    </lineage>
</organism>
<dbReference type="PANTHER" id="PTHR31734">
    <property type="entry name" value="AUXIN-RESPONSIVE PROTEIN IAA17"/>
    <property type="match status" value="1"/>
</dbReference>
<dbReference type="EMBL" id="JADCNM010000001">
    <property type="protein sequence ID" value="KAG0501453.1"/>
    <property type="molecule type" value="Genomic_DNA"/>
</dbReference>
<dbReference type="PANTHER" id="PTHR31734:SF8">
    <property type="entry name" value="AUXIN-RESPONSIVE PROTEIN IAA24"/>
    <property type="match status" value="1"/>
</dbReference>
<feature type="domain" description="PB1" evidence="11">
    <location>
        <begin position="89"/>
        <end position="181"/>
    </location>
</feature>
<dbReference type="GO" id="GO:0006355">
    <property type="term" value="P:regulation of DNA-templated transcription"/>
    <property type="evidence" value="ECO:0007669"/>
    <property type="project" value="InterPro"/>
</dbReference>
<evidence type="ECO:0000256" key="6">
    <source>
        <dbReference type="ARBA" id="ARBA00023015"/>
    </source>
</evidence>
<keyword evidence="5 10" id="KW-0678">Repressor</keyword>
<dbReference type="PROSITE" id="PS51745">
    <property type="entry name" value="PB1"/>
    <property type="match status" value="1"/>
</dbReference>
<comment type="caution">
    <text evidence="12">The sequence shown here is derived from an EMBL/GenBank/DDBJ whole genome shotgun (WGS) entry which is preliminary data.</text>
</comment>
<comment type="subunit">
    <text evidence="4 10">Homodimers and heterodimers.</text>
</comment>
<evidence type="ECO:0000259" key="11">
    <source>
        <dbReference type="PROSITE" id="PS51745"/>
    </source>
</evidence>